<keyword evidence="6" id="KW-0411">Iron-sulfur</keyword>
<keyword evidence="4" id="KW-0560">Oxidoreductase</keyword>
<dbReference type="GO" id="GO:0016491">
    <property type="term" value="F:oxidoreductase activity"/>
    <property type="evidence" value="ECO:0007669"/>
    <property type="project" value="UniProtKB-KW"/>
</dbReference>
<dbReference type="Gene3D" id="2.102.10.10">
    <property type="entry name" value="Rieske [2Fe-2S] iron-sulphur domain"/>
    <property type="match status" value="1"/>
</dbReference>
<dbReference type="Gene3D" id="3.90.380.10">
    <property type="entry name" value="Naphthalene 1,2-dioxygenase Alpha Subunit, Chain A, domain 1"/>
    <property type="match status" value="1"/>
</dbReference>
<dbReference type="CDD" id="cd00680">
    <property type="entry name" value="RHO_alpha_C"/>
    <property type="match status" value="1"/>
</dbReference>
<keyword evidence="3" id="KW-0479">Metal-binding</keyword>
<keyword evidence="2" id="KW-0001">2Fe-2S</keyword>
<evidence type="ECO:0000256" key="3">
    <source>
        <dbReference type="ARBA" id="ARBA00022723"/>
    </source>
</evidence>
<evidence type="ECO:0000256" key="6">
    <source>
        <dbReference type="ARBA" id="ARBA00023014"/>
    </source>
</evidence>
<dbReference type="PANTHER" id="PTHR43756">
    <property type="entry name" value="CHOLINE MONOOXYGENASE, CHLOROPLASTIC"/>
    <property type="match status" value="1"/>
</dbReference>
<comment type="caution">
    <text evidence="8">The sequence shown here is derived from an EMBL/GenBank/DDBJ whole genome shotgun (WGS) entry which is preliminary data.</text>
</comment>
<dbReference type="GO" id="GO:0005506">
    <property type="term" value="F:iron ion binding"/>
    <property type="evidence" value="ECO:0007669"/>
    <property type="project" value="InterPro"/>
</dbReference>
<dbReference type="PROSITE" id="PS51296">
    <property type="entry name" value="RIESKE"/>
    <property type="match status" value="1"/>
</dbReference>
<dbReference type="Proteomes" id="UP000015462">
    <property type="component" value="Unassembled WGS sequence"/>
</dbReference>
<dbReference type="RefSeq" id="WP_016390799.1">
    <property type="nucleotide sequence ID" value="NZ_KE646810.1"/>
</dbReference>
<dbReference type="InterPro" id="IPR001663">
    <property type="entry name" value="Rng_hydr_dOase-A"/>
</dbReference>
<protein>
    <submittedName>
        <fullName evidence="8">Rieske (2Fe-2S) iron-sulfur domain-containing protein</fullName>
    </submittedName>
</protein>
<evidence type="ECO:0000256" key="1">
    <source>
        <dbReference type="ARBA" id="ARBA00001962"/>
    </source>
</evidence>
<dbReference type="Pfam" id="PF00355">
    <property type="entry name" value="Rieske"/>
    <property type="match status" value="1"/>
</dbReference>
<dbReference type="PRINTS" id="PR00090">
    <property type="entry name" value="RNGDIOXGNASE"/>
</dbReference>
<evidence type="ECO:0000256" key="4">
    <source>
        <dbReference type="ARBA" id="ARBA00023002"/>
    </source>
</evidence>
<accession>A0AB33Z006</accession>
<evidence type="ECO:0000259" key="7">
    <source>
        <dbReference type="PROSITE" id="PS51296"/>
    </source>
</evidence>
<evidence type="ECO:0000256" key="5">
    <source>
        <dbReference type="ARBA" id="ARBA00023004"/>
    </source>
</evidence>
<comment type="cofactor">
    <cofactor evidence="1">
        <name>Fe cation</name>
        <dbReference type="ChEBI" id="CHEBI:24875"/>
    </cofactor>
</comment>
<dbReference type="EMBL" id="ASHL01000009">
    <property type="protein sequence ID" value="EPD12522.1"/>
    <property type="molecule type" value="Genomic_DNA"/>
</dbReference>
<keyword evidence="9" id="KW-1185">Reference proteome</keyword>
<dbReference type="CDD" id="cd03469">
    <property type="entry name" value="Rieske_RO_Alpha_N"/>
    <property type="match status" value="1"/>
</dbReference>
<proteinExistence type="predicted"/>
<dbReference type="InterPro" id="IPR017941">
    <property type="entry name" value="Rieske_2Fe-2S"/>
</dbReference>
<name>A0AB33Z006_9GAMM</name>
<evidence type="ECO:0000313" key="9">
    <source>
        <dbReference type="Proteomes" id="UP000015462"/>
    </source>
</evidence>
<sequence length="407" mass="45733">MGNASVMAIPPLGSHELGTEAIPSDHYSSQAFFEQEKENIFKKTWLMVGRESDVAEHGDYITYFIDALEVSIVITRDKHGQVNAFYNACTHRGAHVLTEPCGKAKFMTCGFHGWVFDAEGQLADVPGEDLFADFDKSKLGLKPVSVDVWGGFVFINLDPKPSVPLKEYLQPLNESFDKYLGNKDWTWSYGWRSTFNANWKLLVDAQIEGYHVDQTHRNTIAGAIPGTYAPADVYPDSIGVPARVCAYRPEEMMGIQTDVALLSAKHGATSLYTKSENEFSADDGAGVLNDDHPLWIFDAYLLFPNVVLFIQKGQILVQRTLPISPDKCLWEVDFFHTGEIENFGQLFNSEQGRIQIRDVLTEDLYTAEGIQMNFNAGIIKEIHINRQEIPIRAYYHRLMSAMKGTGE</sequence>
<dbReference type="InterPro" id="IPR015879">
    <property type="entry name" value="Ring_hydroxy_dOase_asu_C_dom"/>
</dbReference>
<evidence type="ECO:0000313" key="8">
    <source>
        <dbReference type="EMBL" id="EPD12522.1"/>
    </source>
</evidence>
<dbReference type="SUPFAM" id="SSF55961">
    <property type="entry name" value="Bet v1-like"/>
    <property type="match status" value="1"/>
</dbReference>
<reference evidence="8 9" key="1">
    <citation type="journal article" date="2013" name="Genome Announc.">
        <title>Genome Sequence of the Pyrene- and Fluoranthene-Degrading Bacterium Cycloclasticus sp. Strain PY97M.</title>
        <authorList>
            <person name="Cui Z."/>
            <person name="Xu G."/>
            <person name="Li Q."/>
            <person name="Gao W."/>
            <person name="Zheng L."/>
        </authorList>
    </citation>
    <scope>NUCLEOTIDE SEQUENCE [LARGE SCALE GENOMIC DNA]</scope>
    <source>
        <strain evidence="8 9">PY97M</strain>
    </source>
</reference>
<dbReference type="AlphaFoldDB" id="A0AB33Z006"/>
<dbReference type="SUPFAM" id="SSF50022">
    <property type="entry name" value="ISP domain"/>
    <property type="match status" value="1"/>
</dbReference>
<evidence type="ECO:0000256" key="2">
    <source>
        <dbReference type="ARBA" id="ARBA00022714"/>
    </source>
</evidence>
<dbReference type="Pfam" id="PF00848">
    <property type="entry name" value="Ring_hydroxyl_A"/>
    <property type="match status" value="1"/>
</dbReference>
<feature type="domain" description="Rieske" evidence="7">
    <location>
        <begin position="46"/>
        <end position="155"/>
    </location>
</feature>
<keyword evidence="5" id="KW-0408">Iron</keyword>
<organism evidence="8 9">
    <name type="scientific">Cycloclasticus pugetii</name>
    <dbReference type="NCBI Taxonomy" id="34068"/>
    <lineage>
        <taxon>Bacteria</taxon>
        <taxon>Pseudomonadati</taxon>
        <taxon>Pseudomonadota</taxon>
        <taxon>Gammaproteobacteria</taxon>
        <taxon>Thiotrichales</taxon>
        <taxon>Piscirickettsiaceae</taxon>
        <taxon>Cycloclasticus</taxon>
    </lineage>
</organism>
<dbReference type="GO" id="GO:0051537">
    <property type="term" value="F:2 iron, 2 sulfur cluster binding"/>
    <property type="evidence" value="ECO:0007669"/>
    <property type="project" value="UniProtKB-KW"/>
</dbReference>
<gene>
    <name evidence="8" type="ORF">L196_09499</name>
</gene>
<dbReference type="InterPro" id="IPR036922">
    <property type="entry name" value="Rieske_2Fe-2S_sf"/>
</dbReference>
<dbReference type="PANTHER" id="PTHR43756:SF5">
    <property type="entry name" value="CHOLINE MONOOXYGENASE, CHLOROPLASTIC"/>
    <property type="match status" value="1"/>
</dbReference>